<gene>
    <name evidence="2" type="ORF">GCM10009606_04600</name>
</gene>
<organism evidence="2 3">
    <name type="scientific">Nocardioides aquiterrae</name>
    <dbReference type="NCBI Taxonomy" id="203799"/>
    <lineage>
        <taxon>Bacteria</taxon>
        <taxon>Bacillati</taxon>
        <taxon>Actinomycetota</taxon>
        <taxon>Actinomycetes</taxon>
        <taxon>Propionibacteriales</taxon>
        <taxon>Nocardioidaceae</taxon>
        <taxon>Nocardioides</taxon>
    </lineage>
</organism>
<feature type="transmembrane region" description="Helical" evidence="1">
    <location>
        <begin position="45"/>
        <end position="66"/>
    </location>
</feature>
<proteinExistence type="predicted"/>
<protein>
    <submittedName>
        <fullName evidence="2">Uncharacterized protein</fullName>
    </submittedName>
</protein>
<sequence>MNVKLTDDAVADLPLHEGRAELLDEILRTPGTAVPVLDGSRRPRWVAPVAAAAAVVLLAAGVAWTAGRVLGESAPPPATSQPATPDAFRVVLDQPGWAVTHVDQGDDLGGVGYENGGATLKLDWYLADGYAERIAHRRDEAGSDGTAVDVAGLPGSMWSAAAGDHTALRPVEDGHFLEVRGFGMDAAAFAALLPELRMVDQAAFDAALPPDYADDGNRRARVNRILDGIARYAVPLLPDGQARSAITSRQSDPVQLGSDVAEQVACAWIARYAEARRLDDRTGAQQAAGVLATSREWPVLRDIEADTDVPEWIWWASDEVLAGRVPQSWQPSCAG</sequence>
<dbReference type="Proteomes" id="UP001499979">
    <property type="component" value="Unassembled WGS sequence"/>
</dbReference>
<keyword evidence="3" id="KW-1185">Reference proteome</keyword>
<keyword evidence="1" id="KW-1133">Transmembrane helix</keyword>
<dbReference type="EMBL" id="BAAAJE010000001">
    <property type="protein sequence ID" value="GAA1128010.1"/>
    <property type="molecule type" value="Genomic_DNA"/>
</dbReference>
<evidence type="ECO:0000313" key="3">
    <source>
        <dbReference type="Proteomes" id="UP001499979"/>
    </source>
</evidence>
<comment type="caution">
    <text evidence="2">The sequence shown here is derived from an EMBL/GenBank/DDBJ whole genome shotgun (WGS) entry which is preliminary data.</text>
</comment>
<keyword evidence="1" id="KW-0812">Transmembrane</keyword>
<reference evidence="2 3" key="1">
    <citation type="journal article" date="2019" name="Int. J. Syst. Evol. Microbiol.">
        <title>The Global Catalogue of Microorganisms (GCM) 10K type strain sequencing project: providing services to taxonomists for standard genome sequencing and annotation.</title>
        <authorList>
            <consortium name="The Broad Institute Genomics Platform"/>
            <consortium name="The Broad Institute Genome Sequencing Center for Infectious Disease"/>
            <person name="Wu L."/>
            <person name="Ma J."/>
        </authorList>
    </citation>
    <scope>NUCLEOTIDE SEQUENCE [LARGE SCALE GENOMIC DNA]</scope>
    <source>
        <strain evidence="2 3">JCM 11813</strain>
    </source>
</reference>
<evidence type="ECO:0000256" key="1">
    <source>
        <dbReference type="SAM" id="Phobius"/>
    </source>
</evidence>
<dbReference type="RefSeq" id="WP_343905270.1">
    <property type="nucleotide sequence ID" value="NZ_BAAAJE010000001.1"/>
</dbReference>
<name>A0ABN1U8L7_9ACTN</name>
<accession>A0ABN1U8L7</accession>
<evidence type="ECO:0000313" key="2">
    <source>
        <dbReference type="EMBL" id="GAA1128010.1"/>
    </source>
</evidence>
<keyword evidence="1" id="KW-0472">Membrane</keyword>